<dbReference type="Proteomes" id="UP001152523">
    <property type="component" value="Unassembled WGS sequence"/>
</dbReference>
<dbReference type="EMBL" id="CAMAPF010001001">
    <property type="protein sequence ID" value="CAH9137749.1"/>
    <property type="molecule type" value="Genomic_DNA"/>
</dbReference>
<protein>
    <submittedName>
        <fullName evidence="1">Uncharacterized protein</fullName>
    </submittedName>
</protein>
<name>A0AAV0FRD6_9ASTE</name>
<comment type="caution">
    <text evidence="1">The sequence shown here is derived from an EMBL/GenBank/DDBJ whole genome shotgun (WGS) entry which is preliminary data.</text>
</comment>
<sequence length="45" mass="5440">MYRTINVHEDITPEVLKDFYWDDAFSYPIQSWDFFQSTQISFGNS</sequence>
<gene>
    <name evidence="1" type="ORF">CEPIT_LOCUS36266</name>
</gene>
<keyword evidence="2" id="KW-1185">Reference proteome</keyword>
<organism evidence="1 2">
    <name type="scientific">Cuscuta epithymum</name>
    <dbReference type="NCBI Taxonomy" id="186058"/>
    <lineage>
        <taxon>Eukaryota</taxon>
        <taxon>Viridiplantae</taxon>
        <taxon>Streptophyta</taxon>
        <taxon>Embryophyta</taxon>
        <taxon>Tracheophyta</taxon>
        <taxon>Spermatophyta</taxon>
        <taxon>Magnoliopsida</taxon>
        <taxon>eudicotyledons</taxon>
        <taxon>Gunneridae</taxon>
        <taxon>Pentapetalae</taxon>
        <taxon>asterids</taxon>
        <taxon>lamiids</taxon>
        <taxon>Solanales</taxon>
        <taxon>Convolvulaceae</taxon>
        <taxon>Cuscuteae</taxon>
        <taxon>Cuscuta</taxon>
        <taxon>Cuscuta subgen. Cuscuta</taxon>
    </lineage>
</organism>
<reference evidence="1" key="1">
    <citation type="submission" date="2022-07" db="EMBL/GenBank/DDBJ databases">
        <authorList>
            <person name="Macas J."/>
            <person name="Novak P."/>
            <person name="Neumann P."/>
        </authorList>
    </citation>
    <scope>NUCLEOTIDE SEQUENCE</scope>
</reference>
<dbReference type="AlphaFoldDB" id="A0AAV0FRD6"/>
<accession>A0AAV0FRD6</accession>
<evidence type="ECO:0000313" key="2">
    <source>
        <dbReference type="Proteomes" id="UP001152523"/>
    </source>
</evidence>
<evidence type="ECO:0000313" key="1">
    <source>
        <dbReference type="EMBL" id="CAH9137749.1"/>
    </source>
</evidence>
<proteinExistence type="predicted"/>